<evidence type="ECO:0000313" key="4">
    <source>
        <dbReference type="Proteomes" id="UP000315677"/>
    </source>
</evidence>
<keyword evidence="4" id="KW-1185">Reference proteome</keyword>
<dbReference type="InterPro" id="IPR051017">
    <property type="entry name" value="Aldolase-II_Adducin_sf"/>
</dbReference>
<dbReference type="EMBL" id="VFPA01000002">
    <property type="protein sequence ID" value="TQM11464.1"/>
    <property type="molecule type" value="Genomic_DNA"/>
</dbReference>
<dbReference type="PANTHER" id="PTHR10672">
    <property type="entry name" value="ADDUCIN"/>
    <property type="match status" value="1"/>
</dbReference>
<evidence type="ECO:0000313" key="3">
    <source>
        <dbReference type="EMBL" id="TQM11464.1"/>
    </source>
</evidence>
<comment type="similarity">
    <text evidence="1">Belongs to the aldolase class II family.</text>
</comment>
<dbReference type="GO" id="GO:0051015">
    <property type="term" value="F:actin filament binding"/>
    <property type="evidence" value="ECO:0007669"/>
    <property type="project" value="TreeGrafter"/>
</dbReference>
<dbReference type="Gene3D" id="3.40.225.10">
    <property type="entry name" value="Class II aldolase/adducin N-terminal domain"/>
    <property type="match status" value="1"/>
</dbReference>
<dbReference type="PANTHER" id="PTHR10672:SF3">
    <property type="entry name" value="PROTEIN HU-LI TAI SHAO"/>
    <property type="match status" value="1"/>
</dbReference>
<dbReference type="SUPFAM" id="SSF53639">
    <property type="entry name" value="AraD/HMP-PK domain-like"/>
    <property type="match status" value="1"/>
</dbReference>
<dbReference type="OrthoDB" id="3729465at2"/>
<evidence type="ECO:0000256" key="1">
    <source>
        <dbReference type="ARBA" id="ARBA00037961"/>
    </source>
</evidence>
<reference evidence="3 4" key="1">
    <citation type="submission" date="2019-06" db="EMBL/GenBank/DDBJ databases">
        <title>Sequencing the genomes of 1000 actinobacteria strains.</title>
        <authorList>
            <person name="Klenk H.-P."/>
        </authorList>
    </citation>
    <scope>NUCLEOTIDE SEQUENCE [LARGE SCALE GENOMIC DNA]</scope>
    <source>
        <strain evidence="3 4">DSM 45301</strain>
    </source>
</reference>
<dbReference type="Proteomes" id="UP000315677">
    <property type="component" value="Unassembled WGS sequence"/>
</dbReference>
<accession>A0A543DQ77</accession>
<feature type="domain" description="Class II aldolase/adducin N-terminal" evidence="2">
    <location>
        <begin position="7"/>
        <end position="186"/>
    </location>
</feature>
<dbReference type="InterPro" id="IPR036409">
    <property type="entry name" value="Aldolase_II/adducin_N_sf"/>
</dbReference>
<dbReference type="Pfam" id="PF00596">
    <property type="entry name" value="Aldolase_II"/>
    <property type="match status" value="1"/>
</dbReference>
<proteinExistence type="inferred from homology"/>
<comment type="caution">
    <text evidence="3">The sequence shown here is derived from an EMBL/GenBank/DDBJ whole genome shotgun (WGS) entry which is preliminary data.</text>
</comment>
<sequence length="238" mass="25272">MSDDPREQVRLGCQVLDLLGQSDLVWGHVSVRDPGGRGTWIKARGLGFDEVTASDVVLVDRDGTILEGDGGLHLEYPIHTEVLAARPDVSAVVHTHPQAAVAFGATDLELRPIGHEGALFSPPGPPRFTGTSDLINTSELGAAVAASLGNHNAVLLVNHGIVTAGRDLPAAVLGAVFLEKACRLQLDAAATGRPLRWSTDEEAVAKRESFGGPGQMASVWQYLLRRVQTRVEARTPTV</sequence>
<organism evidence="3 4">
    <name type="scientific">Pseudonocardia kunmingensis</name>
    <dbReference type="NCBI Taxonomy" id="630975"/>
    <lineage>
        <taxon>Bacteria</taxon>
        <taxon>Bacillati</taxon>
        <taxon>Actinomycetota</taxon>
        <taxon>Actinomycetes</taxon>
        <taxon>Pseudonocardiales</taxon>
        <taxon>Pseudonocardiaceae</taxon>
        <taxon>Pseudonocardia</taxon>
    </lineage>
</organism>
<gene>
    <name evidence="3" type="ORF">FB558_4027</name>
</gene>
<dbReference type="InterPro" id="IPR001303">
    <property type="entry name" value="Aldolase_II/adducin_N"/>
</dbReference>
<evidence type="ECO:0000259" key="2">
    <source>
        <dbReference type="SMART" id="SM01007"/>
    </source>
</evidence>
<protein>
    <submittedName>
        <fullName evidence="3">L-fuculose-phosphate aldolase</fullName>
    </submittedName>
</protein>
<dbReference type="GO" id="GO:0005856">
    <property type="term" value="C:cytoskeleton"/>
    <property type="evidence" value="ECO:0007669"/>
    <property type="project" value="TreeGrafter"/>
</dbReference>
<name>A0A543DQ77_9PSEU</name>
<dbReference type="AlphaFoldDB" id="A0A543DQ77"/>
<dbReference type="SMART" id="SM01007">
    <property type="entry name" value="Aldolase_II"/>
    <property type="match status" value="1"/>
</dbReference>